<organism evidence="3 4">
    <name type="scientific">Sorangium cellulosum (strain So ce56)</name>
    <name type="common">Polyangium cellulosum (strain So ce56)</name>
    <dbReference type="NCBI Taxonomy" id="448385"/>
    <lineage>
        <taxon>Bacteria</taxon>
        <taxon>Pseudomonadati</taxon>
        <taxon>Myxococcota</taxon>
        <taxon>Polyangia</taxon>
        <taxon>Polyangiales</taxon>
        <taxon>Polyangiaceae</taxon>
        <taxon>Sorangium</taxon>
    </lineage>
</organism>
<dbReference type="STRING" id="448385.sce7683"/>
<sequence length="428" mass="47340">MRISSIRLQNFRGFAACTLSLDRPLTVLVGVNGAGKTSTLDAIVRLLGVTNRVPGRAKRLLVDADIRRDAAGCEIDMVGTTNGATFHTGIQLARGGRQVVNTTLPRRAGAGEADAGSGEADAGSGERLPTALPAAYYPASRMVSDQRYLRAHGAPPSLFGRGLDAIESLDRLSLRANLSFDDFFQWFRLREDLENEQRTRGAPEYEDRPLKAVRDAIERVVPGISRLRVQRLPFRLVALKNGAEYELDQLSDGERGLLAMVGDLAFRLTITHRELPDPLQGEALVLIDEIEQHLHPSWQRLVVNSLLRAFPNCQFIVTTHSPQVLSEVPNDAVLLLDDFQFFRPAAPTQGRDTNSILWEVLGVAARPQAIVKELDEITGLLDDGRHDEARDRLDRLAQSLTERDPEVARLRGLLDLVERIDASDREEA</sequence>
<dbReference type="OrthoDB" id="5468457at2"/>
<dbReference type="InterPro" id="IPR027417">
    <property type="entry name" value="P-loop_NTPase"/>
</dbReference>
<reference evidence="3 4" key="1">
    <citation type="journal article" date="2007" name="Nat. Biotechnol.">
        <title>Complete genome sequence of the myxobacterium Sorangium cellulosum.</title>
        <authorList>
            <person name="Schneiker S."/>
            <person name="Perlova O."/>
            <person name="Kaiser O."/>
            <person name="Gerth K."/>
            <person name="Alici A."/>
            <person name="Altmeyer M.O."/>
            <person name="Bartels D."/>
            <person name="Bekel T."/>
            <person name="Beyer S."/>
            <person name="Bode E."/>
            <person name="Bode H.B."/>
            <person name="Bolten C.J."/>
            <person name="Choudhuri J.V."/>
            <person name="Doss S."/>
            <person name="Elnakady Y.A."/>
            <person name="Frank B."/>
            <person name="Gaigalat L."/>
            <person name="Goesmann A."/>
            <person name="Groeger C."/>
            <person name="Gross F."/>
            <person name="Jelsbak L."/>
            <person name="Jelsbak L."/>
            <person name="Kalinowski J."/>
            <person name="Kegler C."/>
            <person name="Knauber T."/>
            <person name="Konietzny S."/>
            <person name="Kopp M."/>
            <person name="Krause L."/>
            <person name="Krug D."/>
            <person name="Linke B."/>
            <person name="Mahmud T."/>
            <person name="Martinez-Arias R."/>
            <person name="McHardy A.C."/>
            <person name="Merai M."/>
            <person name="Meyer F."/>
            <person name="Mormann S."/>
            <person name="Munoz-Dorado J."/>
            <person name="Perez J."/>
            <person name="Pradella S."/>
            <person name="Rachid S."/>
            <person name="Raddatz G."/>
            <person name="Rosenau F."/>
            <person name="Rueckert C."/>
            <person name="Sasse F."/>
            <person name="Scharfe M."/>
            <person name="Schuster S.C."/>
            <person name="Suen G."/>
            <person name="Treuner-Lange A."/>
            <person name="Velicer G.J."/>
            <person name="Vorholter F.-J."/>
            <person name="Weissman K.J."/>
            <person name="Welch R.D."/>
            <person name="Wenzel S.C."/>
            <person name="Whitworth D.E."/>
            <person name="Wilhelm S."/>
            <person name="Wittmann C."/>
            <person name="Bloecker H."/>
            <person name="Puehler A."/>
            <person name="Mueller R."/>
        </authorList>
    </citation>
    <scope>NUCLEOTIDE SEQUENCE [LARGE SCALE GENOMIC DNA]</scope>
    <source>
        <strain evidence="4">So ce56</strain>
    </source>
</reference>
<dbReference type="Pfam" id="PF13175">
    <property type="entry name" value="AAA_15"/>
    <property type="match status" value="1"/>
</dbReference>
<name>A9F601_SORC5</name>
<proteinExistence type="predicted"/>
<dbReference type="Pfam" id="PF13304">
    <property type="entry name" value="AAA_21"/>
    <property type="match status" value="1"/>
</dbReference>
<dbReference type="PANTHER" id="PTHR32182">
    <property type="entry name" value="DNA REPLICATION AND REPAIR PROTEIN RECF"/>
    <property type="match status" value="1"/>
</dbReference>
<dbReference type="GO" id="GO:0005524">
    <property type="term" value="F:ATP binding"/>
    <property type="evidence" value="ECO:0007669"/>
    <property type="project" value="InterPro"/>
</dbReference>
<dbReference type="InterPro" id="IPR003593">
    <property type="entry name" value="AAA+_ATPase"/>
</dbReference>
<evidence type="ECO:0000313" key="3">
    <source>
        <dbReference type="EMBL" id="CAN97852.1"/>
    </source>
</evidence>
<keyword evidence="4" id="KW-1185">Reference proteome</keyword>
<dbReference type="GO" id="GO:0016887">
    <property type="term" value="F:ATP hydrolysis activity"/>
    <property type="evidence" value="ECO:0007669"/>
    <property type="project" value="InterPro"/>
</dbReference>
<dbReference type="HOGENOM" id="CLU_033429_1_1_7"/>
<dbReference type="SMART" id="SM00382">
    <property type="entry name" value="AAA"/>
    <property type="match status" value="1"/>
</dbReference>
<protein>
    <recommendedName>
        <fullName evidence="2">AAA+ ATPase domain-containing protein</fullName>
    </recommendedName>
</protein>
<dbReference type="RefSeq" id="WP_012240291.1">
    <property type="nucleotide sequence ID" value="NC_010162.1"/>
</dbReference>
<evidence type="ECO:0000256" key="1">
    <source>
        <dbReference type="SAM" id="MobiDB-lite"/>
    </source>
</evidence>
<feature type="domain" description="AAA+ ATPase" evidence="2">
    <location>
        <begin position="22"/>
        <end position="345"/>
    </location>
</feature>
<dbReference type="InterPro" id="IPR003959">
    <property type="entry name" value="ATPase_AAA_core"/>
</dbReference>
<dbReference type="KEGG" id="scl:sce7683"/>
<feature type="region of interest" description="Disordered" evidence="1">
    <location>
        <begin position="107"/>
        <end position="127"/>
    </location>
</feature>
<feature type="compositionally biased region" description="Low complexity" evidence="1">
    <location>
        <begin position="108"/>
        <end position="127"/>
    </location>
</feature>
<evidence type="ECO:0000259" key="2">
    <source>
        <dbReference type="SMART" id="SM00382"/>
    </source>
</evidence>
<dbReference type="Proteomes" id="UP000002139">
    <property type="component" value="Chromosome"/>
</dbReference>
<dbReference type="AlphaFoldDB" id="A9F601"/>
<accession>A9F601</accession>
<dbReference type="eggNOG" id="COG3950">
    <property type="taxonomic scope" value="Bacteria"/>
</dbReference>
<dbReference type="InterPro" id="IPR041685">
    <property type="entry name" value="AAA_GajA/Old/RecF-like"/>
</dbReference>
<dbReference type="GO" id="GO:0006302">
    <property type="term" value="P:double-strand break repair"/>
    <property type="evidence" value="ECO:0007669"/>
    <property type="project" value="TreeGrafter"/>
</dbReference>
<dbReference type="GO" id="GO:0000731">
    <property type="term" value="P:DNA synthesis involved in DNA repair"/>
    <property type="evidence" value="ECO:0007669"/>
    <property type="project" value="TreeGrafter"/>
</dbReference>
<dbReference type="BioCyc" id="SCEL448385:SCE_RS39350-MONOMER"/>
<gene>
    <name evidence="3" type="primary">pgaA</name>
    <name evidence="3" type="ordered locus">sce7683</name>
</gene>
<evidence type="ECO:0000313" key="4">
    <source>
        <dbReference type="Proteomes" id="UP000002139"/>
    </source>
</evidence>
<dbReference type="PANTHER" id="PTHR32182:SF23">
    <property type="entry name" value="ATP BINDING PROTEIN"/>
    <property type="match status" value="1"/>
</dbReference>
<dbReference type="SUPFAM" id="SSF52540">
    <property type="entry name" value="P-loop containing nucleoside triphosphate hydrolases"/>
    <property type="match status" value="1"/>
</dbReference>
<dbReference type="Gene3D" id="3.40.50.300">
    <property type="entry name" value="P-loop containing nucleotide triphosphate hydrolases"/>
    <property type="match status" value="2"/>
</dbReference>
<dbReference type="EMBL" id="AM746676">
    <property type="protein sequence ID" value="CAN97852.1"/>
    <property type="molecule type" value="Genomic_DNA"/>
</dbReference>